<name>A0A6A4BIN5_9STRA</name>
<organism evidence="2 3">
    <name type="scientific">Phytophthora rubi</name>
    <dbReference type="NCBI Taxonomy" id="129364"/>
    <lineage>
        <taxon>Eukaryota</taxon>
        <taxon>Sar</taxon>
        <taxon>Stramenopiles</taxon>
        <taxon>Oomycota</taxon>
        <taxon>Peronosporomycetes</taxon>
        <taxon>Peronosporales</taxon>
        <taxon>Peronosporaceae</taxon>
        <taxon>Phytophthora</taxon>
    </lineage>
</organism>
<evidence type="ECO:0000256" key="1">
    <source>
        <dbReference type="SAM" id="MobiDB-lite"/>
    </source>
</evidence>
<evidence type="ECO:0000313" key="2">
    <source>
        <dbReference type="EMBL" id="KAE9274438.1"/>
    </source>
</evidence>
<dbReference type="EMBL" id="QXFT01005059">
    <property type="protein sequence ID" value="KAE9274438.1"/>
    <property type="molecule type" value="Genomic_DNA"/>
</dbReference>
<reference evidence="2 3" key="1">
    <citation type="submission" date="2018-08" db="EMBL/GenBank/DDBJ databases">
        <title>Genomic investigation of the strawberry pathogen Phytophthora fragariae indicates pathogenicity is determined by transcriptional variation in three key races.</title>
        <authorList>
            <person name="Adams T.M."/>
            <person name="Armitage A.D."/>
            <person name="Sobczyk M.K."/>
            <person name="Bates H.J."/>
            <person name="Dunwell J.M."/>
            <person name="Nellist C.F."/>
            <person name="Harrison R.J."/>
        </authorList>
    </citation>
    <scope>NUCLEOTIDE SEQUENCE [LARGE SCALE GENOMIC DNA]</scope>
    <source>
        <strain evidence="2 3">SCRP333</strain>
    </source>
</reference>
<gene>
    <name evidence="2" type="ORF">PR003_g29607</name>
</gene>
<feature type="region of interest" description="Disordered" evidence="1">
    <location>
        <begin position="146"/>
        <end position="169"/>
    </location>
</feature>
<sequence length="169" mass="18419">MEVSARCHETLWRPCNLLELHERLLVRRLRVSVNCGKKCVLSESRTRALDEDVEFQSGRMSRVELVRTVPLGLITVLVRDRLGNSCLKLNPVWGDEAWDRSSDLTSSQYGTATAVVGGFLFGGEAWSFPDRAGKSDLEALVGQGRMAGNKGADGAPDGVSEDVLSGQQA</sequence>
<dbReference type="AlphaFoldDB" id="A0A6A4BIN5"/>
<keyword evidence="3" id="KW-1185">Reference proteome</keyword>
<comment type="caution">
    <text evidence="2">The sequence shown here is derived from an EMBL/GenBank/DDBJ whole genome shotgun (WGS) entry which is preliminary data.</text>
</comment>
<evidence type="ECO:0000313" key="3">
    <source>
        <dbReference type="Proteomes" id="UP000434957"/>
    </source>
</evidence>
<dbReference type="Proteomes" id="UP000434957">
    <property type="component" value="Unassembled WGS sequence"/>
</dbReference>
<protein>
    <submittedName>
        <fullName evidence="2">Uncharacterized protein</fullName>
    </submittedName>
</protein>
<accession>A0A6A4BIN5</accession>
<proteinExistence type="predicted"/>